<dbReference type="PANTHER" id="PTHR33121:SF70">
    <property type="entry name" value="SIGNALING PROTEIN YKOW"/>
    <property type="match status" value="1"/>
</dbReference>
<dbReference type="Gene3D" id="6.10.340.10">
    <property type="match status" value="1"/>
</dbReference>
<dbReference type="AlphaFoldDB" id="A0A4R6RDK8"/>
<dbReference type="InterPro" id="IPR029787">
    <property type="entry name" value="Nucleotide_cyclase"/>
</dbReference>
<dbReference type="GO" id="GO:0016020">
    <property type="term" value="C:membrane"/>
    <property type="evidence" value="ECO:0007669"/>
    <property type="project" value="InterPro"/>
</dbReference>
<dbReference type="SUPFAM" id="SSF55073">
    <property type="entry name" value="Nucleotide cyclase"/>
    <property type="match status" value="1"/>
</dbReference>
<dbReference type="Gene3D" id="3.30.70.270">
    <property type="match status" value="1"/>
</dbReference>
<dbReference type="GO" id="GO:0071111">
    <property type="term" value="F:cyclic-guanylate-specific phosphodiesterase activity"/>
    <property type="evidence" value="ECO:0007669"/>
    <property type="project" value="InterPro"/>
</dbReference>
<dbReference type="SMART" id="SM00267">
    <property type="entry name" value="GGDEF"/>
    <property type="match status" value="1"/>
</dbReference>
<keyword evidence="1" id="KW-0812">Transmembrane</keyword>
<dbReference type="InterPro" id="IPR029150">
    <property type="entry name" value="dCache_3"/>
</dbReference>
<dbReference type="FunFam" id="3.20.20.450:FF:000001">
    <property type="entry name" value="Cyclic di-GMP phosphodiesterase yahA"/>
    <property type="match status" value="1"/>
</dbReference>
<dbReference type="NCBIfam" id="TIGR00254">
    <property type="entry name" value="GGDEF"/>
    <property type="match status" value="1"/>
</dbReference>
<dbReference type="InterPro" id="IPR050706">
    <property type="entry name" value="Cyclic-di-GMP_PDE-like"/>
</dbReference>
<dbReference type="InterPro" id="IPR043128">
    <property type="entry name" value="Rev_trsase/Diguanyl_cyclase"/>
</dbReference>
<dbReference type="Pfam" id="PF14827">
    <property type="entry name" value="dCache_3"/>
    <property type="match status" value="1"/>
</dbReference>
<dbReference type="CDD" id="cd06225">
    <property type="entry name" value="HAMP"/>
    <property type="match status" value="1"/>
</dbReference>
<dbReference type="InterPro" id="IPR000160">
    <property type="entry name" value="GGDEF_dom"/>
</dbReference>
<evidence type="ECO:0000259" key="4">
    <source>
        <dbReference type="PROSITE" id="PS50887"/>
    </source>
</evidence>
<comment type="caution">
    <text evidence="5">The sequence shown here is derived from an EMBL/GenBank/DDBJ whole genome shotgun (WGS) entry which is preliminary data.</text>
</comment>
<name>A0A4R6RDK8_9BURK</name>
<dbReference type="RefSeq" id="WP_243738607.1">
    <property type="nucleotide sequence ID" value="NZ_SNXW01000004.1"/>
</dbReference>
<feature type="domain" description="EAL" evidence="2">
    <location>
        <begin position="547"/>
        <end position="800"/>
    </location>
</feature>
<dbReference type="GO" id="GO:0007165">
    <property type="term" value="P:signal transduction"/>
    <property type="evidence" value="ECO:0007669"/>
    <property type="project" value="InterPro"/>
</dbReference>
<dbReference type="InterPro" id="IPR003660">
    <property type="entry name" value="HAMP_dom"/>
</dbReference>
<dbReference type="CDD" id="cd01949">
    <property type="entry name" value="GGDEF"/>
    <property type="match status" value="1"/>
</dbReference>
<dbReference type="Pfam" id="PF00990">
    <property type="entry name" value="GGDEF"/>
    <property type="match status" value="1"/>
</dbReference>
<proteinExistence type="predicted"/>
<evidence type="ECO:0000313" key="6">
    <source>
        <dbReference type="Proteomes" id="UP000294593"/>
    </source>
</evidence>
<feature type="domain" description="GGDEF" evidence="4">
    <location>
        <begin position="406"/>
        <end position="539"/>
    </location>
</feature>
<dbReference type="InterPro" id="IPR035919">
    <property type="entry name" value="EAL_sf"/>
</dbReference>
<keyword evidence="6" id="KW-1185">Reference proteome</keyword>
<sequence>MKEAPHRQLDNIRWHTRLSLRIVAVFLGLLVLVQVVTLALVRTGIDDNAREHLSEQLNLGEQVFMRLLHQNADHFIESTRVLALDFGFRAAISSNDQATIASALVNHSERLGAGFAVLTDTAGHIRASTTELGQTADGLVSSLMRQAGNEQTQDSSSIHVMVLDGRLFQLVTVPVKAPLTIGWVVMGFKLDNALLLDMRRLTGVDVVVLSRQGKRPWETTLSQLPQTTAKALLTQWSPMAEAGREQGQAPSMLALPEGEHVWRSITLEGPQGQEVEALLLRSVDEAIAPYHRLEGTILLFSVLGVAVFAVGSALTARRIVGPVHTLTKLAQRLSDGDYAVPVPQQGNDEIGALSIAFESMRQAMQQRENEIRAVAFTDGLTQMPNWARFSADVKEAVADVRQQPGSACAVLMLDLDRFKHVNDVLGHDTGDQLLQLVGQRLRRLIFDPRNTVARLSGDEFAVLLRQGDVAQAKAVARTILDRLDAPLMLNGQTVDVGAGIGIAVYPEHANDGDELIRRAEVAMYKAKQTHLGHIVFRPELDMRSDEALSLLGELRRAIEHQELRLFLQPKVCMASGEVKGAEALVRWQHPTRGMVPPMKFIPFAEQTGFIRQITYWLLEESARIWRQWADSGLRLDLSVNLSARDLIDSDLPAHLNRLLILHGVPPEHLCLEITESAIMDDPNHALQTLEQFHYMGVKMAIDDFGTGYSSLAYLKRLPVDELKIDKSFVMNMQHDSQDEKIVRSVIDLAHNMGLRVVAEGLEDRRAWEQLSALDCDLAQGYWIAKPMPSDQFLAWASTWQLPAQPEAGDAVATRQTQDATA</sequence>
<feature type="domain" description="HAMP" evidence="3">
    <location>
        <begin position="317"/>
        <end position="369"/>
    </location>
</feature>
<organism evidence="5 6">
    <name type="scientific">Aquabacterium commune</name>
    <dbReference type="NCBI Taxonomy" id="70586"/>
    <lineage>
        <taxon>Bacteria</taxon>
        <taxon>Pseudomonadati</taxon>
        <taxon>Pseudomonadota</taxon>
        <taxon>Betaproteobacteria</taxon>
        <taxon>Burkholderiales</taxon>
        <taxon>Aquabacterium</taxon>
    </lineage>
</organism>
<dbReference type="Gene3D" id="3.20.20.450">
    <property type="entry name" value="EAL domain"/>
    <property type="match status" value="1"/>
</dbReference>
<evidence type="ECO:0000259" key="2">
    <source>
        <dbReference type="PROSITE" id="PS50883"/>
    </source>
</evidence>
<dbReference type="SMART" id="SM00052">
    <property type="entry name" value="EAL"/>
    <property type="match status" value="1"/>
</dbReference>
<dbReference type="PROSITE" id="PS50887">
    <property type="entry name" value="GGDEF"/>
    <property type="match status" value="1"/>
</dbReference>
<dbReference type="SUPFAM" id="SSF141868">
    <property type="entry name" value="EAL domain-like"/>
    <property type="match status" value="1"/>
</dbReference>
<dbReference type="Pfam" id="PF00563">
    <property type="entry name" value="EAL"/>
    <property type="match status" value="1"/>
</dbReference>
<gene>
    <name evidence="5" type="ORF">EV672_104188</name>
</gene>
<dbReference type="CDD" id="cd01948">
    <property type="entry name" value="EAL"/>
    <property type="match status" value="1"/>
</dbReference>
<accession>A0A4R6RDK8</accession>
<dbReference type="InterPro" id="IPR001633">
    <property type="entry name" value="EAL_dom"/>
</dbReference>
<dbReference type="SUPFAM" id="SSF158472">
    <property type="entry name" value="HAMP domain-like"/>
    <property type="match status" value="1"/>
</dbReference>
<evidence type="ECO:0000313" key="5">
    <source>
        <dbReference type="EMBL" id="TDP83807.1"/>
    </source>
</evidence>
<keyword evidence="1" id="KW-0472">Membrane</keyword>
<evidence type="ECO:0000259" key="3">
    <source>
        <dbReference type="PROSITE" id="PS50885"/>
    </source>
</evidence>
<keyword evidence="1" id="KW-1133">Transmembrane helix</keyword>
<feature type="transmembrane region" description="Helical" evidence="1">
    <location>
        <begin position="20"/>
        <end position="41"/>
    </location>
</feature>
<dbReference type="Pfam" id="PF00672">
    <property type="entry name" value="HAMP"/>
    <property type="match status" value="1"/>
</dbReference>
<protein>
    <submittedName>
        <fullName evidence="5">Diguanylate cyclase/phosphodiesterase</fullName>
    </submittedName>
</protein>
<dbReference type="Proteomes" id="UP000294593">
    <property type="component" value="Unassembled WGS sequence"/>
</dbReference>
<dbReference type="PROSITE" id="PS50883">
    <property type="entry name" value="EAL"/>
    <property type="match status" value="1"/>
</dbReference>
<reference evidence="5 6" key="1">
    <citation type="submission" date="2019-03" db="EMBL/GenBank/DDBJ databases">
        <title>Genomic Encyclopedia of Type Strains, Phase IV (KMG-IV): sequencing the most valuable type-strain genomes for metagenomic binning, comparative biology and taxonomic classification.</title>
        <authorList>
            <person name="Goeker M."/>
        </authorList>
    </citation>
    <scope>NUCLEOTIDE SEQUENCE [LARGE SCALE GENOMIC DNA]</scope>
    <source>
        <strain evidence="5 6">DSM 11901</strain>
    </source>
</reference>
<dbReference type="PROSITE" id="PS50885">
    <property type="entry name" value="HAMP"/>
    <property type="match status" value="1"/>
</dbReference>
<dbReference type="EMBL" id="SNXW01000004">
    <property type="protein sequence ID" value="TDP83807.1"/>
    <property type="molecule type" value="Genomic_DNA"/>
</dbReference>
<evidence type="ECO:0000256" key="1">
    <source>
        <dbReference type="SAM" id="Phobius"/>
    </source>
</evidence>
<dbReference type="PANTHER" id="PTHR33121">
    <property type="entry name" value="CYCLIC DI-GMP PHOSPHODIESTERASE PDEF"/>
    <property type="match status" value="1"/>
</dbReference>
<dbReference type="SMART" id="SM00304">
    <property type="entry name" value="HAMP"/>
    <property type="match status" value="1"/>
</dbReference>